<dbReference type="EMBL" id="JACEIP010000014">
    <property type="protein sequence ID" value="MBA4543342.1"/>
    <property type="molecule type" value="Genomic_DNA"/>
</dbReference>
<organism evidence="1 2">
    <name type="scientific">Thermoactinomyces daqus</name>
    <dbReference type="NCBI Taxonomy" id="1329516"/>
    <lineage>
        <taxon>Bacteria</taxon>
        <taxon>Bacillati</taxon>
        <taxon>Bacillota</taxon>
        <taxon>Bacilli</taxon>
        <taxon>Bacillales</taxon>
        <taxon>Thermoactinomycetaceae</taxon>
        <taxon>Thermoactinomyces</taxon>
    </lineage>
</organism>
<dbReference type="OrthoDB" id="1633927at2"/>
<dbReference type="RefSeq" id="WP_033100062.1">
    <property type="nucleotide sequence ID" value="NZ_JACEIP010000014.1"/>
</dbReference>
<proteinExistence type="predicted"/>
<name>A0A7W2AHL8_9BACL</name>
<dbReference type="Proteomes" id="UP000530514">
    <property type="component" value="Unassembled WGS sequence"/>
</dbReference>
<comment type="caution">
    <text evidence="1">The sequence shown here is derived from an EMBL/GenBank/DDBJ whole genome shotgun (WGS) entry which is preliminary data.</text>
</comment>
<protein>
    <submittedName>
        <fullName evidence="1">DUF2935 domain-containing protein</fullName>
    </submittedName>
</protein>
<gene>
    <name evidence="1" type="ORF">H1164_10585</name>
</gene>
<evidence type="ECO:0000313" key="1">
    <source>
        <dbReference type="EMBL" id="MBA4543342.1"/>
    </source>
</evidence>
<reference evidence="1 2" key="1">
    <citation type="submission" date="2020-07" db="EMBL/GenBank/DDBJ databases">
        <authorList>
            <person name="Feng H."/>
        </authorList>
    </citation>
    <scope>NUCLEOTIDE SEQUENCE [LARGE SCALE GENOMIC DNA]</scope>
    <source>
        <strain evidence="2">s-11</strain>
    </source>
</reference>
<dbReference type="Pfam" id="PF11155">
    <property type="entry name" value="DUF2935"/>
    <property type="match status" value="2"/>
</dbReference>
<dbReference type="SUPFAM" id="SSF158430">
    <property type="entry name" value="Bacillus cereus metalloprotein-like"/>
    <property type="match status" value="2"/>
</dbReference>
<dbReference type="InterPro" id="IPR021328">
    <property type="entry name" value="CotB-like"/>
</dbReference>
<sequence>MHHPDSHAFEQRFWLPVLKDHCQFILDALSPGEQEEIQKASALLQTFLQLAKRAETADLEVCQKAAEELREFKLHLLCRLLTDQFSFHLPPTFINHMVNELEEYMRILSSLRRGQTPPPLHPLHHHLLWLPDAAGHAEGLQINTDGVEKKIKEKQHHFIKTFESFYIKAVELTGYLRTRLHHFPSLARFNKEVELEIILFQSFLKELVEMGLTKEVLGTIAPLMADHMYREECYYLHKLAQVSAARQPKCSPFPKE</sequence>
<dbReference type="AlphaFoldDB" id="A0A7W2AHL8"/>
<dbReference type="Gene3D" id="1.20.1260.120">
    <property type="entry name" value="Protein of unknown function DUF2935"/>
    <property type="match status" value="1"/>
</dbReference>
<accession>A0A7W2AHL8</accession>
<keyword evidence="2" id="KW-1185">Reference proteome</keyword>
<evidence type="ECO:0000313" key="2">
    <source>
        <dbReference type="Proteomes" id="UP000530514"/>
    </source>
</evidence>